<accession>A0A3A5L9I9</accession>
<organism evidence="8 11">
    <name type="scientific">Legionella taurinensis</name>
    <dbReference type="NCBI Taxonomy" id="70611"/>
    <lineage>
        <taxon>Bacteria</taxon>
        <taxon>Pseudomonadati</taxon>
        <taxon>Pseudomonadota</taxon>
        <taxon>Gammaproteobacteria</taxon>
        <taxon>Legionellales</taxon>
        <taxon>Legionellaceae</taxon>
        <taxon>Legionella</taxon>
    </lineage>
</organism>
<dbReference type="InterPro" id="IPR003439">
    <property type="entry name" value="ABC_transporter-like_ATP-bd"/>
</dbReference>
<dbReference type="InterPro" id="IPR003593">
    <property type="entry name" value="AAA+_ATPase"/>
</dbReference>
<keyword evidence="4 8" id="KW-0067">ATP-binding</keyword>
<evidence type="ECO:0000313" key="8">
    <source>
        <dbReference type="EMBL" id="RJT47760.1"/>
    </source>
</evidence>
<dbReference type="Gene3D" id="3.40.50.300">
    <property type="entry name" value="P-loop containing nucleotide triphosphate hydrolases"/>
    <property type="match status" value="1"/>
</dbReference>
<evidence type="ECO:0000313" key="9">
    <source>
        <dbReference type="EMBL" id="TID41739.1"/>
    </source>
</evidence>
<evidence type="ECO:0000256" key="1">
    <source>
        <dbReference type="ARBA" id="ARBA00005417"/>
    </source>
</evidence>
<dbReference type="EMBL" id="QZWB01000005">
    <property type="protein sequence ID" value="RJT47760.1"/>
    <property type="molecule type" value="Genomic_DNA"/>
</dbReference>
<dbReference type="Pfam" id="PF00005">
    <property type="entry name" value="ABC_tran"/>
    <property type="match status" value="1"/>
</dbReference>
<dbReference type="PANTHER" id="PTHR46743:SF2">
    <property type="entry name" value="TEICHOIC ACIDS EXPORT ATP-BINDING PROTEIN TAGH"/>
    <property type="match status" value="1"/>
</dbReference>
<dbReference type="GeneID" id="48946999"/>
<feature type="region of interest" description="Disordered" evidence="5">
    <location>
        <begin position="243"/>
        <end position="263"/>
    </location>
</feature>
<dbReference type="PANTHER" id="PTHR46743">
    <property type="entry name" value="TEICHOIC ACIDS EXPORT ATP-BINDING PROTEIN TAGH"/>
    <property type="match status" value="1"/>
</dbReference>
<dbReference type="OrthoDB" id="9778870at2"/>
<protein>
    <submittedName>
        <fullName evidence="8">ABC transporter ATP-binding protein</fullName>
    </submittedName>
</protein>
<dbReference type="EMBL" id="QFGG01000008">
    <property type="protein sequence ID" value="TID41739.1"/>
    <property type="molecule type" value="Genomic_DNA"/>
</dbReference>
<evidence type="ECO:0000256" key="5">
    <source>
        <dbReference type="SAM" id="MobiDB-lite"/>
    </source>
</evidence>
<dbReference type="Proteomes" id="UP000270757">
    <property type="component" value="Unassembled WGS sequence"/>
</dbReference>
<evidence type="ECO:0000313" key="7">
    <source>
        <dbReference type="EMBL" id="PUT46807.1"/>
    </source>
</evidence>
<dbReference type="GO" id="GO:0140359">
    <property type="term" value="F:ABC-type transporter activity"/>
    <property type="evidence" value="ECO:0007669"/>
    <property type="project" value="InterPro"/>
</dbReference>
<sequence>MQTPSIDIKNLSKIFYSRLSDNLKKSDPVPSEEGGKDDKIALKDINLSLHSGETVGIIGRNGAGKSTLLSLIAGIASPSSGEIAITGKVTAVMTLGVGLREDLSGRENIYLDGEIQGKSRELMNSIIDRIIEFSELEHFIDKPVKTYSTGMKSRLAFSMLVEIEPEILIIDEALSAGDMFFAQKASQKIRDICKKGKIVLLVSHSMATIQSMCNRCLWMEKGEIVMDDTPDIVTQSYLKKIREEDEATETQHSRHEESTTHPDSNYQITHVLLKLADSDYPQTVFYTQDNFMTGIEMNRRHPGKATLDITIERIDGIVVYQATHDLGGIEKEKQNLSFILELSLTPLVLNKGYYQLKLQLNESTICSNYFTRLFEIKNNCMPSGGAPLLHYPAEIKLVNKEAPVCSDLIELTTP</sequence>
<dbReference type="RefSeq" id="WP_108293565.1">
    <property type="nucleotide sequence ID" value="NZ_CAAAIR010000006.1"/>
</dbReference>
<dbReference type="Proteomes" id="UP000251035">
    <property type="component" value="Unassembled WGS sequence"/>
</dbReference>
<dbReference type="AlphaFoldDB" id="A0A3A5L9I9"/>
<keyword evidence="2" id="KW-0813">Transport</keyword>
<feature type="compositionally biased region" description="Basic and acidic residues" evidence="5">
    <location>
        <begin position="249"/>
        <end position="260"/>
    </location>
</feature>
<name>A0A3A5L9I9_9GAMM</name>
<dbReference type="Proteomes" id="UP000306421">
    <property type="component" value="Unassembled WGS sequence"/>
</dbReference>
<keyword evidence="3" id="KW-0547">Nucleotide-binding</keyword>
<dbReference type="GO" id="GO:0016020">
    <property type="term" value="C:membrane"/>
    <property type="evidence" value="ECO:0007669"/>
    <property type="project" value="InterPro"/>
</dbReference>
<dbReference type="InterPro" id="IPR050683">
    <property type="entry name" value="Bact_Polysacc_Export_ATP-bd"/>
</dbReference>
<dbReference type="GO" id="GO:0005524">
    <property type="term" value="F:ATP binding"/>
    <property type="evidence" value="ECO:0007669"/>
    <property type="project" value="UniProtKB-KW"/>
</dbReference>
<dbReference type="SMART" id="SM00382">
    <property type="entry name" value="AAA"/>
    <property type="match status" value="1"/>
</dbReference>
<dbReference type="InterPro" id="IPR027417">
    <property type="entry name" value="P-loop_NTPase"/>
</dbReference>
<keyword evidence="10" id="KW-1185">Reference proteome</keyword>
<reference evidence="9 12" key="2">
    <citation type="submission" date="2018-04" db="EMBL/GenBank/DDBJ databases">
        <title>Whole genome sequence comparison of clinical and drinking water Legionella pneumophila isolates.</title>
        <authorList>
            <person name="Garner E."/>
        </authorList>
    </citation>
    <scope>NUCLEOTIDE SEQUENCE [LARGE SCALE GENOMIC DNA]</scope>
    <source>
        <strain evidence="9 12">WH02</strain>
    </source>
</reference>
<dbReference type="CDD" id="cd03220">
    <property type="entry name" value="ABC_KpsT_Wzt"/>
    <property type="match status" value="1"/>
</dbReference>
<dbReference type="GO" id="GO:0016887">
    <property type="term" value="F:ATP hydrolysis activity"/>
    <property type="evidence" value="ECO:0007669"/>
    <property type="project" value="InterPro"/>
</dbReference>
<evidence type="ECO:0000256" key="4">
    <source>
        <dbReference type="ARBA" id="ARBA00022840"/>
    </source>
</evidence>
<reference evidence="8 11" key="3">
    <citation type="submission" date="2018-09" db="EMBL/GenBank/DDBJ databases">
        <title>Draft genome sequences of Legionella taurinensis isolated from water samples.</title>
        <authorList>
            <person name="Chakeri A."/>
            <person name="Allerberger F."/>
            <person name="Kundi M."/>
            <person name="Ruppitsch W."/>
            <person name="Schmid D."/>
        </authorList>
    </citation>
    <scope>NUCLEOTIDE SEQUENCE [LARGE SCALE GENOMIC DNA]</scope>
    <source>
        <strain evidence="8 11">4570-18-6</strain>
    </source>
</reference>
<dbReference type="InterPro" id="IPR015860">
    <property type="entry name" value="ABC_transpr_TagH-like"/>
</dbReference>
<dbReference type="SUPFAM" id="SSF52540">
    <property type="entry name" value="P-loop containing nucleoside triphosphate hydrolases"/>
    <property type="match status" value="1"/>
</dbReference>
<reference evidence="7 10" key="1">
    <citation type="submission" date="2018-04" db="EMBL/GenBank/DDBJ databases">
        <title>Whole genome sequence comparison of clinical and drinking water Legionella pneumophila isolates associated with the Flint Water Crisis.</title>
        <authorList>
            <person name="Garner E."/>
            <person name="Brown C."/>
            <person name="Schwake O."/>
            <person name="Coil D."/>
            <person name="Jospin G."/>
            <person name="Eisen J."/>
            <person name="Edwards M."/>
            <person name="Pruden A."/>
        </authorList>
    </citation>
    <scope>NUCLEOTIDE SEQUENCE [LARGE SCALE GENOMIC DNA]</scope>
    <source>
        <strain evidence="7 10">Genessee03</strain>
    </source>
</reference>
<evidence type="ECO:0000313" key="12">
    <source>
        <dbReference type="Proteomes" id="UP000306421"/>
    </source>
</evidence>
<dbReference type="PROSITE" id="PS50893">
    <property type="entry name" value="ABC_TRANSPORTER_2"/>
    <property type="match status" value="1"/>
</dbReference>
<proteinExistence type="inferred from homology"/>
<comment type="similarity">
    <text evidence="1">Belongs to the ABC transporter superfamily.</text>
</comment>
<evidence type="ECO:0000256" key="2">
    <source>
        <dbReference type="ARBA" id="ARBA00022448"/>
    </source>
</evidence>
<gene>
    <name evidence="8" type="ORF">D6J04_06400</name>
    <name evidence="7" type="ORF">DB745_09765</name>
    <name evidence="9" type="ORF">DIZ81_09760</name>
</gene>
<comment type="caution">
    <text evidence="8">The sequence shown here is derived from an EMBL/GenBank/DDBJ whole genome shotgun (WGS) entry which is preliminary data.</text>
</comment>
<evidence type="ECO:0000313" key="11">
    <source>
        <dbReference type="Proteomes" id="UP000270757"/>
    </source>
</evidence>
<dbReference type="EMBL" id="QCXM01000009">
    <property type="protein sequence ID" value="PUT46807.1"/>
    <property type="molecule type" value="Genomic_DNA"/>
</dbReference>
<feature type="domain" description="ABC transporter" evidence="6">
    <location>
        <begin position="23"/>
        <end position="246"/>
    </location>
</feature>
<evidence type="ECO:0000256" key="3">
    <source>
        <dbReference type="ARBA" id="ARBA00022741"/>
    </source>
</evidence>
<evidence type="ECO:0000259" key="6">
    <source>
        <dbReference type="PROSITE" id="PS50893"/>
    </source>
</evidence>
<evidence type="ECO:0000313" key="10">
    <source>
        <dbReference type="Proteomes" id="UP000251035"/>
    </source>
</evidence>